<accession>A0A0F9RCL6</accession>
<reference evidence="1" key="1">
    <citation type="journal article" date="2015" name="Nature">
        <title>Complex archaea that bridge the gap between prokaryotes and eukaryotes.</title>
        <authorList>
            <person name="Spang A."/>
            <person name="Saw J.H."/>
            <person name="Jorgensen S.L."/>
            <person name="Zaremba-Niedzwiedzka K."/>
            <person name="Martijn J."/>
            <person name="Lind A.E."/>
            <person name="van Eijk R."/>
            <person name="Schleper C."/>
            <person name="Guy L."/>
            <person name="Ettema T.J."/>
        </authorList>
    </citation>
    <scope>NUCLEOTIDE SEQUENCE</scope>
</reference>
<feature type="non-terminal residue" evidence="1">
    <location>
        <position position="1"/>
    </location>
</feature>
<name>A0A0F9RCL6_9ZZZZ</name>
<evidence type="ECO:0000313" key="1">
    <source>
        <dbReference type="EMBL" id="KKN22851.1"/>
    </source>
</evidence>
<comment type="caution">
    <text evidence="1">The sequence shown here is derived from an EMBL/GenBank/DDBJ whole genome shotgun (WGS) entry which is preliminary data.</text>
</comment>
<protein>
    <submittedName>
        <fullName evidence="1">Uncharacterized protein</fullName>
    </submittedName>
</protein>
<sequence length="317" mass="33743">DVSAMATDLGNQATAAEAHAYVEANALVITGGLQMSGVNITMAGAETVDGVDISTIVAFKTITGITNDIVADSLTDTLTFTAGAGLTIVGTAATDTITFTNTITQYTDGLARTATLEATDYPTGWDGDDNHAPTQDALYDLFNGKIFNKAGTFPGSPIEGQLYYDTVDEAMYRYSGDAQAWIQIGASGVGGDVYPTVGIASDDLIFSNDTERGTNSVTYVKMKEIIVYRNMKLRIYWEAVLKIGGSSQCKSRIYVNGVAIGSEHTADFPPASYPFTEDIEVNSGDLVQVYLKQTGAGISVFVKNMKIRGIDYISNDP</sequence>
<dbReference type="EMBL" id="LAZR01003024">
    <property type="protein sequence ID" value="KKN22851.1"/>
    <property type="molecule type" value="Genomic_DNA"/>
</dbReference>
<organism evidence="1">
    <name type="scientific">marine sediment metagenome</name>
    <dbReference type="NCBI Taxonomy" id="412755"/>
    <lineage>
        <taxon>unclassified sequences</taxon>
        <taxon>metagenomes</taxon>
        <taxon>ecological metagenomes</taxon>
    </lineage>
</organism>
<dbReference type="AlphaFoldDB" id="A0A0F9RCL6"/>
<gene>
    <name evidence="1" type="ORF">LCGC14_0910810</name>
</gene>
<proteinExistence type="predicted"/>